<evidence type="ECO:0000259" key="6">
    <source>
        <dbReference type="Pfam" id="PF00892"/>
    </source>
</evidence>
<feature type="domain" description="EamA" evidence="6">
    <location>
        <begin position="249"/>
        <end position="384"/>
    </location>
</feature>
<organism evidence="7 8">
    <name type="scientific">Discina gigas</name>
    <dbReference type="NCBI Taxonomy" id="1032678"/>
    <lineage>
        <taxon>Eukaryota</taxon>
        <taxon>Fungi</taxon>
        <taxon>Dikarya</taxon>
        <taxon>Ascomycota</taxon>
        <taxon>Pezizomycotina</taxon>
        <taxon>Pezizomycetes</taxon>
        <taxon>Pezizales</taxon>
        <taxon>Discinaceae</taxon>
        <taxon>Discina</taxon>
    </lineage>
</organism>
<feature type="transmembrane region" description="Helical" evidence="5">
    <location>
        <begin position="311"/>
        <end position="330"/>
    </location>
</feature>
<comment type="subcellular location">
    <subcellularLocation>
        <location evidence="1">Membrane</location>
        <topology evidence="1">Multi-pass membrane protein</topology>
    </subcellularLocation>
</comment>
<comment type="caution">
    <text evidence="7">The sequence shown here is derived from an EMBL/GenBank/DDBJ whole genome shotgun (WGS) entry which is preliminary data.</text>
</comment>
<dbReference type="PANTHER" id="PTHR22911:SF6">
    <property type="entry name" value="SOLUTE CARRIER FAMILY 35 MEMBER G1"/>
    <property type="match status" value="1"/>
</dbReference>
<evidence type="ECO:0000256" key="1">
    <source>
        <dbReference type="ARBA" id="ARBA00004141"/>
    </source>
</evidence>
<evidence type="ECO:0000256" key="5">
    <source>
        <dbReference type="SAM" id="Phobius"/>
    </source>
</evidence>
<name>A0ABR3GU05_9PEZI</name>
<evidence type="ECO:0000256" key="3">
    <source>
        <dbReference type="ARBA" id="ARBA00022989"/>
    </source>
</evidence>
<feature type="transmembrane region" description="Helical" evidence="5">
    <location>
        <begin position="202"/>
        <end position="226"/>
    </location>
</feature>
<reference evidence="7 8" key="1">
    <citation type="submission" date="2024-02" db="EMBL/GenBank/DDBJ databases">
        <title>Discinaceae phylogenomics.</title>
        <authorList>
            <person name="Dirks A.C."/>
            <person name="James T.Y."/>
        </authorList>
    </citation>
    <scope>NUCLEOTIDE SEQUENCE [LARGE SCALE GENOMIC DNA]</scope>
    <source>
        <strain evidence="7 8">ACD0624</strain>
    </source>
</reference>
<feature type="transmembrane region" description="Helical" evidence="5">
    <location>
        <begin position="277"/>
        <end position="299"/>
    </location>
</feature>
<dbReference type="Pfam" id="PF00892">
    <property type="entry name" value="EamA"/>
    <property type="match status" value="2"/>
</dbReference>
<gene>
    <name evidence="7" type="ORF">Q9L58_001631</name>
</gene>
<feature type="transmembrane region" description="Helical" evidence="5">
    <location>
        <begin position="170"/>
        <end position="190"/>
    </location>
</feature>
<dbReference type="EMBL" id="JBBBZM010000012">
    <property type="protein sequence ID" value="KAL0639404.1"/>
    <property type="molecule type" value="Genomic_DNA"/>
</dbReference>
<keyword evidence="8" id="KW-1185">Reference proteome</keyword>
<feature type="transmembrane region" description="Helical" evidence="5">
    <location>
        <begin position="367"/>
        <end position="386"/>
    </location>
</feature>
<protein>
    <recommendedName>
        <fullName evidence="6">EamA domain-containing protein</fullName>
    </recommendedName>
</protein>
<evidence type="ECO:0000256" key="4">
    <source>
        <dbReference type="ARBA" id="ARBA00023136"/>
    </source>
</evidence>
<dbReference type="InterPro" id="IPR000620">
    <property type="entry name" value="EamA_dom"/>
</dbReference>
<keyword evidence="2 5" id="KW-0812">Transmembrane</keyword>
<dbReference type="Proteomes" id="UP001447188">
    <property type="component" value="Unassembled WGS sequence"/>
</dbReference>
<sequence>MSSSTKVYDGNFSAPALAAAQPAIPNESVSPSPPANYGTLESFTDAPGREEPGREEVFGLGKVKAFVLAHLGLFMLLGAQFLSSVQGLITRFLAISLPDGRKYHAFEVLFARMSITLVGCLVWMWWNSVEHAPFGRKDVRWLMIARGMGGLVGVYGLYNSLTYLPMPDAVVITFLAPTITGFACSVIPSLREPFTSAEKFGGLVSLFGVMLIARPEFLFAIIPGFGSPEDDQIMSKQIPTITPAQRVYAVSIALIGVFGAATAYTTIRWIGNRAHPLISVTYFSGLVTIVSVAVLTLVPSTGGFVIPSGRLEWGLLTGIGVSGFAMQFLLTKGLQLTKAGKAGMMVYTQMVFALVFEWLVWSNTPDIVSVMGGGLILGSVLFVNFWKAKKGSEATVKEDAVTDEERGLLGNEGGERS</sequence>
<feature type="transmembrane region" description="Helical" evidence="5">
    <location>
        <begin position="246"/>
        <end position="265"/>
    </location>
</feature>
<evidence type="ECO:0000256" key="2">
    <source>
        <dbReference type="ARBA" id="ARBA00022692"/>
    </source>
</evidence>
<feature type="domain" description="EamA" evidence="6">
    <location>
        <begin position="71"/>
        <end position="213"/>
    </location>
</feature>
<keyword evidence="3 5" id="KW-1133">Transmembrane helix</keyword>
<proteinExistence type="predicted"/>
<dbReference type="InterPro" id="IPR037185">
    <property type="entry name" value="EmrE-like"/>
</dbReference>
<keyword evidence="4 5" id="KW-0472">Membrane</keyword>
<feature type="transmembrane region" description="Helical" evidence="5">
    <location>
        <begin position="342"/>
        <end position="361"/>
    </location>
</feature>
<evidence type="ECO:0000313" key="7">
    <source>
        <dbReference type="EMBL" id="KAL0639404.1"/>
    </source>
</evidence>
<feature type="transmembrane region" description="Helical" evidence="5">
    <location>
        <begin position="109"/>
        <end position="127"/>
    </location>
</feature>
<accession>A0ABR3GU05</accession>
<evidence type="ECO:0000313" key="8">
    <source>
        <dbReference type="Proteomes" id="UP001447188"/>
    </source>
</evidence>
<dbReference type="PANTHER" id="PTHR22911">
    <property type="entry name" value="ACYL-MALONYL CONDENSING ENZYME-RELATED"/>
    <property type="match status" value="1"/>
</dbReference>
<feature type="transmembrane region" description="Helical" evidence="5">
    <location>
        <begin position="65"/>
        <end position="89"/>
    </location>
</feature>
<dbReference type="SUPFAM" id="SSF103481">
    <property type="entry name" value="Multidrug resistance efflux transporter EmrE"/>
    <property type="match status" value="2"/>
</dbReference>
<feature type="transmembrane region" description="Helical" evidence="5">
    <location>
        <begin position="139"/>
        <end position="158"/>
    </location>
</feature>